<feature type="chain" id="PRO_5040328869" evidence="1">
    <location>
        <begin position="24"/>
        <end position="217"/>
    </location>
</feature>
<dbReference type="Proteomes" id="UP000789342">
    <property type="component" value="Unassembled WGS sequence"/>
</dbReference>
<evidence type="ECO:0000256" key="1">
    <source>
        <dbReference type="SAM" id="SignalP"/>
    </source>
</evidence>
<keyword evidence="3" id="KW-1185">Reference proteome</keyword>
<name>A0A9N9GT18_9GLOM</name>
<organism evidence="2 3">
    <name type="scientific">Acaulospora morrowiae</name>
    <dbReference type="NCBI Taxonomy" id="94023"/>
    <lineage>
        <taxon>Eukaryota</taxon>
        <taxon>Fungi</taxon>
        <taxon>Fungi incertae sedis</taxon>
        <taxon>Mucoromycota</taxon>
        <taxon>Glomeromycotina</taxon>
        <taxon>Glomeromycetes</taxon>
        <taxon>Diversisporales</taxon>
        <taxon>Acaulosporaceae</taxon>
        <taxon>Acaulospora</taxon>
    </lineage>
</organism>
<feature type="signal peptide" evidence="1">
    <location>
        <begin position="1"/>
        <end position="23"/>
    </location>
</feature>
<dbReference type="AlphaFoldDB" id="A0A9N9GT18"/>
<keyword evidence="1" id="KW-0732">Signal</keyword>
<proteinExistence type="predicted"/>
<dbReference type="OrthoDB" id="2336871at2759"/>
<gene>
    <name evidence="2" type="ORF">AMORRO_LOCUS9150</name>
</gene>
<protein>
    <submittedName>
        <fullName evidence="2">1147_t:CDS:1</fullName>
    </submittedName>
</protein>
<dbReference type="PANTHER" id="PTHR34587:SF2">
    <property type="entry name" value="G-PROTEIN COUPLED RECEPTORS FAMILY 1 PROFILE DOMAIN-CONTAINING PROTEIN"/>
    <property type="match status" value="1"/>
</dbReference>
<evidence type="ECO:0000313" key="2">
    <source>
        <dbReference type="EMBL" id="CAG8632499.1"/>
    </source>
</evidence>
<sequence length="217" mass="22924">MKFGFSVIIVAFVASLIWKSSEAAIGAPNTFGSPPPSGICRGNKRGLKPADGTQIANGFCSSQLFGEIPSSSKMVSTRILFPQNGGFVKSNQNFTAQVKSVNLNTGFFSDAATDYYDLPQQLGANGAINGHNHIVIQSLGGPTDVPDPTVFAFFKGLNDPADGSGVLNQVVGTANKPGLSPGVYRMCTMTSSFTHQPLIMPIAQRGPQDDCVNFFVK</sequence>
<accession>A0A9N9GT18</accession>
<dbReference type="PANTHER" id="PTHR34587">
    <property type="entry name" value="VWFA DOMAIN-CONTAINING PROTEIN"/>
    <property type="match status" value="1"/>
</dbReference>
<dbReference type="EMBL" id="CAJVPV010008602">
    <property type="protein sequence ID" value="CAG8632499.1"/>
    <property type="molecule type" value="Genomic_DNA"/>
</dbReference>
<comment type="caution">
    <text evidence="2">The sequence shown here is derived from an EMBL/GenBank/DDBJ whole genome shotgun (WGS) entry which is preliminary data.</text>
</comment>
<reference evidence="2" key="1">
    <citation type="submission" date="2021-06" db="EMBL/GenBank/DDBJ databases">
        <authorList>
            <person name="Kallberg Y."/>
            <person name="Tangrot J."/>
            <person name="Rosling A."/>
        </authorList>
    </citation>
    <scope>NUCLEOTIDE SEQUENCE</scope>
    <source>
        <strain evidence="2">CL551</strain>
    </source>
</reference>
<evidence type="ECO:0000313" key="3">
    <source>
        <dbReference type="Proteomes" id="UP000789342"/>
    </source>
</evidence>
<dbReference type="InterPro" id="IPR053216">
    <property type="entry name" value="Appressorial_penetr-assoc"/>
</dbReference>